<organism evidence="1 2">
    <name type="scientific">Kitasatospora putterlickiae</name>
    <dbReference type="NCBI Taxonomy" id="221725"/>
    <lineage>
        <taxon>Bacteria</taxon>
        <taxon>Bacillati</taxon>
        <taxon>Actinomycetota</taxon>
        <taxon>Actinomycetes</taxon>
        <taxon>Kitasatosporales</taxon>
        <taxon>Streptomycetaceae</taxon>
        <taxon>Kitasatospora</taxon>
    </lineage>
</organism>
<protein>
    <submittedName>
        <fullName evidence="1">Uncharacterized protein</fullName>
    </submittedName>
</protein>
<proteinExistence type="predicted"/>
<evidence type="ECO:0000313" key="2">
    <source>
        <dbReference type="Proteomes" id="UP001499863"/>
    </source>
</evidence>
<keyword evidence="2" id="KW-1185">Reference proteome</keyword>
<name>A0ABN1XWH5_9ACTN</name>
<dbReference type="InterPro" id="IPR014719">
    <property type="entry name" value="Ribosomal_bL12_C/ClpS-like"/>
</dbReference>
<dbReference type="RefSeq" id="WP_344331142.1">
    <property type="nucleotide sequence ID" value="NZ_BAAAKJ010000094.1"/>
</dbReference>
<accession>A0ABN1XWH5</accession>
<dbReference type="Gene3D" id="3.30.1390.10">
    <property type="match status" value="1"/>
</dbReference>
<reference evidence="1 2" key="1">
    <citation type="journal article" date="2019" name="Int. J. Syst. Evol. Microbiol.">
        <title>The Global Catalogue of Microorganisms (GCM) 10K type strain sequencing project: providing services to taxonomists for standard genome sequencing and annotation.</title>
        <authorList>
            <consortium name="The Broad Institute Genomics Platform"/>
            <consortium name="The Broad Institute Genome Sequencing Center for Infectious Disease"/>
            <person name="Wu L."/>
            <person name="Ma J."/>
        </authorList>
    </citation>
    <scope>NUCLEOTIDE SEQUENCE [LARGE SCALE GENOMIC DNA]</scope>
    <source>
        <strain evidence="1 2">JCM 12393</strain>
    </source>
</reference>
<dbReference type="Proteomes" id="UP001499863">
    <property type="component" value="Unassembled WGS sequence"/>
</dbReference>
<dbReference type="SUPFAM" id="SSF54736">
    <property type="entry name" value="ClpS-like"/>
    <property type="match status" value="1"/>
</dbReference>
<dbReference type="EMBL" id="BAAAKJ010000094">
    <property type="protein sequence ID" value="GAA1390145.1"/>
    <property type="molecule type" value="Genomic_DNA"/>
</dbReference>
<gene>
    <name evidence="1" type="ORF">GCM10009639_18510</name>
</gene>
<evidence type="ECO:0000313" key="1">
    <source>
        <dbReference type="EMBL" id="GAA1390145.1"/>
    </source>
</evidence>
<comment type="caution">
    <text evidence="1">The sequence shown here is derived from an EMBL/GenBank/DDBJ whole genome shotgun (WGS) entry which is preliminary data.</text>
</comment>
<sequence length="113" mass="12885">MEEPRFEAVVTRVGERRLAVYQVLRARGELSLWQVKCLLDQAPVRVDEHYLSDLRRRTERLREAGAEVSLSCRECGRPAPEEGELIDAGPCAAARWPYCPASSDRPPSMVWYP</sequence>